<dbReference type="InterPro" id="IPR000330">
    <property type="entry name" value="SNF2_N"/>
</dbReference>
<feature type="domain" description="RING-type" evidence="12">
    <location>
        <begin position="922"/>
        <end position="962"/>
    </location>
</feature>
<keyword evidence="16" id="KW-1185">Reference proteome</keyword>
<dbReference type="GeneID" id="119719694"/>
<evidence type="ECO:0000259" key="12">
    <source>
        <dbReference type="PROSITE" id="PS50089"/>
    </source>
</evidence>
<dbReference type="GO" id="GO:0005634">
    <property type="term" value="C:nucleus"/>
    <property type="evidence" value="ECO:0007669"/>
    <property type="project" value="UniProtKB-SubCell"/>
</dbReference>
<feature type="compositionally biased region" description="Basic residues" evidence="11">
    <location>
        <begin position="483"/>
        <end position="492"/>
    </location>
</feature>
<evidence type="ECO:0000256" key="10">
    <source>
        <dbReference type="PROSITE-ProRule" id="PRU00175"/>
    </source>
</evidence>
<keyword evidence="6" id="KW-0347">Helicase</keyword>
<dbReference type="OrthoDB" id="276744at2759"/>
<dbReference type="InterPro" id="IPR014001">
    <property type="entry name" value="Helicase_ATP-bd"/>
</dbReference>
<dbReference type="PROSITE" id="PS51194">
    <property type="entry name" value="HELICASE_CTER"/>
    <property type="match status" value="1"/>
</dbReference>
<feature type="domain" description="Helicase ATP-binding" evidence="13">
    <location>
        <begin position="584"/>
        <end position="764"/>
    </location>
</feature>
<keyword evidence="3" id="KW-0547">Nucleotide-binding</keyword>
<dbReference type="GO" id="GO:0008094">
    <property type="term" value="F:ATP-dependent activity, acting on DNA"/>
    <property type="evidence" value="ECO:0007669"/>
    <property type="project" value="TreeGrafter"/>
</dbReference>
<dbReference type="InterPro" id="IPR013083">
    <property type="entry name" value="Znf_RING/FYVE/PHD"/>
</dbReference>
<feature type="compositionally biased region" description="Basic residues" evidence="11">
    <location>
        <begin position="557"/>
        <end position="569"/>
    </location>
</feature>
<dbReference type="Pfam" id="PF08797">
    <property type="entry name" value="HIRAN"/>
    <property type="match status" value="1"/>
</dbReference>
<evidence type="ECO:0000256" key="6">
    <source>
        <dbReference type="ARBA" id="ARBA00022806"/>
    </source>
</evidence>
<evidence type="ECO:0000313" key="16">
    <source>
        <dbReference type="Proteomes" id="UP000887568"/>
    </source>
</evidence>
<dbReference type="Gene3D" id="3.40.50.300">
    <property type="entry name" value="P-loop containing nucleotide triphosphate hydrolases"/>
    <property type="match status" value="1"/>
</dbReference>
<evidence type="ECO:0000256" key="9">
    <source>
        <dbReference type="ARBA" id="ARBA00023242"/>
    </source>
</evidence>
<dbReference type="SUPFAM" id="SSF57850">
    <property type="entry name" value="RING/U-box"/>
    <property type="match status" value="1"/>
</dbReference>
<dbReference type="InterPro" id="IPR001841">
    <property type="entry name" value="Znf_RING"/>
</dbReference>
<dbReference type="AlphaFoldDB" id="A0A913YZW6"/>
<name>A0A913YZW6_PATMI</name>
<keyword evidence="2" id="KW-0479">Metal-binding</keyword>
<comment type="subcellular location">
    <subcellularLocation>
        <location evidence="1">Nucleus</location>
    </subcellularLocation>
</comment>
<dbReference type="SMART" id="SM00490">
    <property type="entry name" value="HELICc"/>
    <property type="match status" value="1"/>
</dbReference>
<evidence type="ECO:0000256" key="2">
    <source>
        <dbReference type="ARBA" id="ARBA00022723"/>
    </source>
</evidence>
<dbReference type="InterPro" id="IPR038718">
    <property type="entry name" value="SNF2-like_sf"/>
</dbReference>
<dbReference type="PANTHER" id="PTHR45626:SF17">
    <property type="entry name" value="HELICASE-LIKE TRANSCRIPTION FACTOR"/>
    <property type="match status" value="1"/>
</dbReference>
<protein>
    <recommendedName>
        <fullName evidence="17">Helicase-like transcription factor</fullName>
    </recommendedName>
</protein>
<evidence type="ECO:0000259" key="13">
    <source>
        <dbReference type="PROSITE" id="PS51192"/>
    </source>
</evidence>
<accession>A0A913YZW6</accession>
<reference evidence="15" key="1">
    <citation type="submission" date="2022-11" db="UniProtKB">
        <authorList>
            <consortium name="EnsemblMetazoa"/>
        </authorList>
    </citation>
    <scope>IDENTIFICATION</scope>
</reference>
<dbReference type="InterPro" id="IPR001650">
    <property type="entry name" value="Helicase_C-like"/>
</dbReference>
<dbReference type="PANTHER" id="PTHR45626">
    <property type="entry name" value="TRANSCRIPTION TERMINATION FACTOR 2-RELATED"/>
    <property type="match status" value="1"/>
</dbReference>
<organism evidence="15 16">
    <name type="scientific">Patiria miniata</name>
    <name type="common">Bat star</name>
    <name type="synonym">Asterina miniata</name>
    <dbReference type="NCBI Taxonomy" id="46514"/>
    <lineage>
        <taxon>Eukaryota</taxon>
        <taxon>Metazoa</taxon>
        <taxon>Echinodermata</taxon>
        <taxon>Eleutherozoa</taxon>
        <taxon>Asterozoa</taxon>
        <taxon>Asteroidea</taxon>
        <taxon>Valvatacea</taxon>
        <taxon>Valvatida</taxon>
        <taxon>Asterinidae</taxon>
        <taxon>Patiria</taxon>
    </lineage>
</organism>
<dbReference type="SMART" id="SM00487">
    <property type="entry name" value="DEXDc"/>
    <property type="match status" value="1"/>
</dbReference>
<feature type="domain" description="Helicase C-terminal" evidence="14">
    <location>
        <begin position="994"/>
        <end position="1157"/>
    </location>
</feature>
<evidence type="ECO:0000256" key="1">
    <source>
        <dbReference type="ARBA" id="ARBA00004123"/>
    </source>
</evidence>
<evidence type="ECO:0000256" key="4">
    <source>
        <dbReference type="ARBA" id="ARBA00022771"/>
    </source>
</evidence>
<dbReference type="PROSITE" id="PS50089">
    <property type="entry name" value="ZF_RING_2"/>
    <property type="match status" value="1"/>
</dbReference>
<dbReference type="CDD" id="cd18793">
    <property type="entry name" value="SF2_C_SNF"/>
    <property type="match status" value="1"/>
</dbReference>
<keyword evidence="4 10" id="KW-0863">Zinc-finger</keyword>
<dbReference type="InterPro" id="IPR027417">
    <property type="entry name" value="P-loop_NTPase"/>
</dbReference>
<evidence type="ECO:0000259" key="14">
    <source>
        <dbReference type="PROSITE" id="PS51194"/>
    </source>
</evidence>
<feature type="region of interest" description="Disordered" evidence="11">
    <location>
        <begin position="216"/>
        <end position="237"/>
    </location>
</feature>
<keyword evidence="7" id="KW-0862">Zinc</keyword>
<proteinExistence type="predicted"/>
<dbReference type="SMART" id="SM00184">
    <property type="entry name" value="RING"/>
    <property type="match status" value="1"/>
</dbReference>
<dbReference type="InterPro" id="IPR017907">
    <property type="entry name" value="Znf_RING_CS"/>
</dbReference>
<evidence type="ECO:0000256" key="8">
    <source>
        <dbReference type="ARBA" id="ARBA00022840"/>
    </source>
</evidence>
<dbReference type="OMA" id="ETTVWRL"/>
<dbReference type="InterPro" id="IPR050628">
    <property type="entry name" value="SNF2_RAD54_helicase_TF"/>
</dbReference>
<evidence type="ECO:0000256" key="5">
    <source>
        <dbReference type="ARBA" id="ARBA00022801"/>
    </source>
</evidence>
<keyword evidence="5" id="KW-0378">Hydrolase</keyword>
<dbReference type="Proteomes" id="UP000887568">
    <property type="component" value="Unplaced"/>
</dbReference>
<dbReference type="Pfam" id="PF13920">
    <property type="entry name" value="zf-C3HC4_3"/>
    <property type="match status" value="1"/>
</dbReference>
<evidence type="ECO:0000256" key="7">
    <source>
        <dbReference type="ARBA" id="ARBA00022833"/>
    </source>
</evidence>
<dbReference type="GO" id="GO:0005524">
    <property type="term" value="F:ATP binding"/>
    <property type="evidence" value="ECO:0007669"/>
    <property type="project" value="UniProtKB-KW"/>
</dbReference>
<dbReference type="GO" id="GO:0003676">
    <property type="term" value="F:nucleic acid binding"/>
    <property type="evidence" value="ECO:0007669"/>
    <property type="project" value="InterPro"/>
</dbReference>
<dbReference type="Gene3D" id="3.30.70.2330">
    <property type="match status" value="1"/>
</dbReference>
<sequence length="1178" mass="129936">RKDKVTPECPDTGDGTIPTATITNEVKVEDVAHGRAKVNILGKGKAYYPTFDLESLTRNTWATDDYDDSDLVDVLDRTMAASGRLNTSGDGSDDHEDGMLFGTIRGAIVGIQYYKGEVNNNEMVAMVREPENNYDPNAIKVVNIWGQQVGHIKREMASALAPIVDGKLARIEGVVPFGKNNQFRIPVDISVWGQGDNKPRVVDMLEYRGVRFDPPRTRSEPWRGGMSQSGPTKVYKPRASAAAPMELTKAEMHNELDQLFDDLKQVEKTVMMEPAEAIASTLYPHQKQALNWMCARENSDDLPPFWKSQGRSFLNTVTNFINPTRPPTVRGGILADEMGLGKTLEMIALILTNFQGGQPLAVPNPESTQDVECLDSDSDSDACDGNATTVTEKEVLESALVVQNTQSKLETELEKSVEPVVIDDPVVVVETGQIPQLRKDDTIILESVPDNEVVIVLDDEEEKEKVEEPAPEPEVQIVTGSARPKRASKKPVRYVFSGSDAELESDEEVPKKKSKTKSKKDEVRTPRASQEGDEEEGSQKVVLKSKAAAKPKEPKKTQQKKKGGAKAKGKVLPDMQLPSLPKLPTLPGLGQHVPAVASTCTVTTCDGPLAALQPQPLTGTSSHGSRFAPKGPRPTLILCPLSVISNWLNQFEEHVRPDVDLNVYTHYGADRAKSHTKLVSEDVVITTYNTLAHEYKTKKGNSPLHKVEWLRIVLDEGHIIRNPSALQTKAVLDLKAQRKWILTGTPIQNSIKDLWALISFLGLEPFKSNKMWWQRTIVRPINQGDKAAVARISQLMEQLALRRTKTQKVKGQLLVDLPAKTVFIQKVELSAEERAVYDSMAKEGKLAIGKYFKTGTLLTNYGNVLAILLRLRQLCCHPALIAAAVALKEAENSEGGEGQDELKKKLVETLLAVLSQGADEECCICLDSLCGPVITPCAHVFCMRCINEVITAGVGGKCPLCRGNISKETLVEVPREVQQDKKQAVDADWHSSAKVDAMMECLIKERKKDPSTKSIVVSQFTSLLDLVEKPLRDSGFNFVRLDGTMNAKRRTESMEGFCNPKPGSPTVILLSLKAGGVGINLTAASRLYLLDPAWNPASEDQCFDRCHRLGQTKDVIITKFVVKDSVEERMLELQDKKRKLMARAFSKKLTTEERQQARINDIKTLMDLSGMVPGTSAK</sequence>
<dbReference type="SUPFAM" id="SSF52540">
    <property type="entry name" value="P-loop containing nucleoside triphosphate hydrolases"/>
    <property type="match status" value="3"/>
</dbReference>
<keyword evidence="9" id="KW-0539">Nucleus</keyword>
<dbReference type="GO" id="GO:0016818">
    <property type="term" value="F:hydrolase activity, acting on acid anhydrides, in phosphorus-containing anhydrides"/>
    <property type="evidence" value="ECO:0007669"/>
    <property type="project" value="InterPro"/>
</dbReference>
<evidence type="ECO:0000256" key="3">
    <source>
        <dbReference type="ARBA" id="ARBA00022741"/>
    </source>
</evidence>
<dbReference type="Gene3D" id="3.40.50.10810">
    <property type="entry name" value="Tandem AAA-ATPase domain"/>
    <property type="match status" value="2"/>
</dbReference>
<dbReference type="RefSeq" id="XP_038045118.1">
    <property type="nucleotide sequence ID" value="XM_038189190.1"/>
</dbReference>
<evidence type="ECO:0008006" key="17">
    <source>
        <dbReference type="Google" id="ProtNLM"/>
    </source>
</evidence>
<dbReference type="GO" id="GO:0008270">
    <property type="term" value="F:zinc ion binding"/>
    <property type="evidence" value="ECO:0007669"/>
    <property type="project" value="UniProtKB-KW"/>
</dbReference>
<dbReference type="SMART" id="SM00910">
    <property type="entry name" value="HIRAN"/>
    <property type="match status" value="1"/>
</dbReference>
<dbReference type="Gene3D" id="3.30.40.10">
    <property type="entry name" value="Zinc/RING finger domain, C3HC4 (zinc finger)"/>
    <property type="match status" value="1"/>
</dbReference>
<dbReference type="InterPro" id="IPR049730">
    <property type="entry name" value="SNF2/RAD54-like_C"/>
</dbReference>
<dbReference type="EnsemblMetazoa" id="XM_038189190.1">
    <property type="protein sequence ID" value="XP_038045118.1"/>
    <property type="gene ID" value="LOC119719694"/>
</dbReference>
<dbReference type="InterPro" id="IPR014905">
    <property type="entry name" value="HIRAN"/>
</dbReference>
<dbReference type="Pfam" id="PF00176">
    <property type="entry name" value="SNF2-rel_dom"/>
    <property type="match status" value="1"/>
</dbReference>
<feature type="region of interest" description="Disordered" evidence="11">
    <location>
        <begin position="460"/>
        <end position="571"/>
    </location>
</feature>
<keyword evidence="8" id="KW-0067">ATP-binding</keyword>
<evidence type="ECO:0000256" key="11">
    <source>
        <dbReference type="SAM" id="MobiDB-lite"/>
    </source>
</evidence>
<dbReference type="GO" id="GO:0006281">
    <property type="term" value="P:DNA repair"/>
    <property type="evidence" value="ECO:0007669"/>
    <property type="project" value="TreeGrafter"/>
</dbReference>
<dbReference type="PROSITE" id="PS00518">
    <property type="entry name" value="ZF_RING_1"/>
    <property type="match status" value="1"/>
</dbReference>
<evidence type="ECO:0000313" key="15">
    <source>
        <dbReference type="EnsemblMetazoa" id="XP_038045118.1"/>
    </source>
</evidence>
<dbReference type="GO" id="GO:0004386">
    <property type="term" value="F:helicase activity"/>
    <property type="evidence" value="ECO:0007669"/>
    <property type="project" value="UniProtKB-KW"/>
</dbReference>
<dbReference type="PROSITE" id="PS51192">
    <property type="entry name" value="HELICASE_ATP_BIND_1"/>
    <property type="match status" value="1"/>
</dbReference>
<dbReference type="Pfam" id="PF00271">
    <property type="entry name" value="Helicase_C"/>
    <property type="match status" value="1"/>
</dbReference>